<protein>
    <recommendedName>
        <fullName evidence="3">Sigma-70 family RNA polymerase sigma factor</fullName>
    </recommendedName>
</protein>
<dbReference type="AlphaFoldDB" id="A0A6G4ADX9"/>
<accession>A0A6G4ADX9</accession>
<gene>
    <name evidence="1" type="ORF">G4H13_11625</name>
</gene>
<dbReference type="EMBL" id="JAAIKT010000010">
    <property type="protein sequence ID" value="NEW71034.1"/>
    <property type="molecule type" value="Genomic_DNA"/>
</dbReference>
<evidence type="ECO:0000313" key="1">
    <source>
        <dbReference type="EMBL" id="NEW71034.1"/>
    </source>
</evidence>
<proteinExistence type="predicted"/>
<dbReference type="Proteomes" id="UP000476310">
    <property type="component" value="Unassembled WGS sequence"/>
</dbReference>
<name>A0A6G4ADX9_9ACTN</name>
<keyword evidence="2" id="KW-1185">Reference proteome</keyword>
<dbReference type="RefSeq" id="WP_164426385.1">
    <property type="nucleotide sequence ID" value="NZ_JAAIKT010000010.1"/>
</dbReference>
<evidence type="ECO:0008006" key="3">
    <source>
        <dbReference type="Google" id="ProtNLM"/>
    </source>
</evidence>
<comment type="caution">
    <text evidence="1">The sequence shown here is derived from an EMBL/GenBank/DDBJ whole genome shotgun (WGS) entry which is preliminary data.</text>
</comment>
<evidence type="ECO:0000313" key="2">
    <source>
        <dbReference type="Proteomes" id="UP000476310"/>
    </source>
</evidence>
<organism evidence="1 2">
    <name type="scientific">Streptomyces rhizosphaericus</name>
    <dbReference type="NCBI Taxonomy" id="114699"/>
    <lineage>
        <taxon>Bacteria</taxon>
        <taxon>Bacillati</taxon>
        <taxon>Actinomycetota</taxon>
        <taxon>Actinomycetes</taxon>
        <taxon>Kitasatosporales</taxon>
        <taxon>Streptomycetaceae</taxon>
        <taxon>Streptomyces</taxon>
        <taxon>Streptomyces violaceusniger group</taxon>
    </lineage>
</organism>
<reference evidence="1" key="1">
    <citation type="submission" date="2020-02" db="EMBL/GenBank/DDBJ databases">
        <title>A new Streptomyces sp. for controlling soil-borne diseases.</title>
        <authorList>
            <person name="Li X."/>
            <person name="Tian Y."/>
            <person name="Gao K."/>
        </authorList>
    </citation>
    <scope>NUCLEOTIDE SEQUENCE [LARGE SCALE GENOMIC DNA]</scope>
    <source>
        <strain evidence="1">0250</strain>
    </source>
</reference>
<sequence>MLMRSSPSGLRADSEFDDRYLAAWMDPLAIQRFPVSYAVFCCDRWMVYRRFGTAVAGSIHGGTGIARAALRDLGEQWERALRSSSPAAHAWGLLSRRASERRTASLRGLHHLLGRDEADALVLRYKLGLSPCQAGYAMGLSEVDFELLRHRALRDLLPARAF</sequence>